<dbReference type="EMBL" id="CDHN01000005">
    <property type="protein sequence ID" value="CEJ93258.1"/>
    <property type="molecule type" value="Genomic_DNA"/>
</dbReference>
<feature type="signal peptide" evidence="1">
    <location>
        <begin position="1"/>
        <end position="21"/>
    </location>
</feature>
<proteinExistence type="predicted"/>
<name>A0A0A1TPB2_9HYPO</name>
<evidence type="ECO:0000313" key="3">
    <source>
        <dbReference type="Proteomes" id="UP000039046"/>
    </source>
</evidence>
<dbReference type="AlphaFoldDB" id="A0A0A1TPB2"/>
<gene>
    <name evidence="2" type="ORF">VHEMI08863</name>
</gene>
<accession>A0A0A1TPB2</accession>
<evidence type="ECO:0000256" key="1">
    <source>
        <dbReference type="SAM" id="SignalP"/>
    </source>
</evidence>
<dbReference type="Proteomes" id="UP000039046">
    <property type="component" value="Unassembled WGS sequence"/>
</dbReference>
<dbReference type="CDD" id="cd06262">
    <property type="entry name" value="metallo-hydrolase-like_MBL-fold"/>
    <property type="match status" value="1"/>
</dbReference>
<feature type="chain" id="PRO_5001979848" description="Metallo-beta-lactamase domain-containing protein" evidence="1">
    <location>
        <begin position="22"/>
        <end position="577"/>
    </location>
</feature>
<dbReference type="SUPFAM" id="SSF56281">
    <property type="entry name" value="Metallo-hydrolase/oxidoreductase"/>
    <property type="match status" value="1"/>
</dbReference>
<dbReference type="OrthoDB" id="3481168at2759"/>
<reference evidence="2 3" key="1">
    <citation type="journal article" date="2015" name="Genome Announc.">
        <title>Draft Genome Sequence and Gene Annotation of the Entomopathogenic Fungus Verticillium hemipterigenum.</title>
        <authorList>
            <person name="Horn F."/>
            <person name="Habel A."/>
            <person name="Scharf D.H."/>
            <person name="Dworschak J."/>
            <person name="Brakhage A.A."/>
            <person name="Guthke R."/>
            <person name="Hertweck C."/>
            <person name="Linde J."/>
        </authorList>
    </citation>
    <scope>NUCLEOTIDE SEQUENCE [LARGE SCALE GENOMIC DNA]</scope>
</reference>
<evidence type="ECO:0000313" key="2">
    <source>
        <dbReference type="EMBL" id="CEJ93258.1"/>
    </source>
</evidence>
<keyword evidence="1" id="KW-0732">Signal</keyword>
<sequence length="577" mass="63525">MRLHTISEVFFFSSLLSLGSALPAADKAGAPSAKALYDKVVGVIGGQSTLDALTGYSFHAPSFRSTTLTQNYELAHSDQSVAEAGSQNVSFSFANNMLQQRIDRTYQFGAYWIWAFPELNPDMDFSVVVHSGANSTACFNKGRNSFYAFGTVKALGYADPLLTNYLVHSAEQLALPYLLQQFSKRTSKLVAGSTTDKILGMKFSTLYDPELDLSLLINDATSLPYAVRAKETHKIFGPSNSDIVFSNFTQVPFRGNSSIQLPHRMQTVYNEAFVLEDFTVDKYTLNPTVEANFFAAAPPADAESPMYMGPATESKDETVSSDIHEFYEAGLWGGVFEQRFNVSHVVAQPVFQNGSTKIQALFVGYPDYVQLLVELDDALIITDAPAHRSNIVIEWIAQNMKGKKVTHVVPSHHHRDHAGGVNDYLAAGATLVIPEVAKHFYENINGGHFKAHTYSKDKPFVLEDKHTRFESFWHEDSSHARDWTYATAYPKCQGDKDFVVYNVDVVNPGPGAALRTDIAHAREFLLSAIADGIPKTATLVGSHGSTAHGLGTQESLEYVADLAGMVYPDIQARQHKC</sequence>
<dbReference type="InterPro" id="IPR036866">
    <property type="entry name" value="RibonucZ/Hydroxyglut_hydro"/>
</dbReference>
<protein>
    <recommendedName>
        <fullName evidence="4">Metallo-beta-lactamase domain-containing protein</fullName>
    </recommendedName>
</protein>
<keyword evidence="3" id="KW-1185">Reference proteome</keyword>
<organism evidence="2 3">
    <name type="scientific">[Torrubiella] hemipterigena</name>
    <dbReference type="NCBI Taxonomy" id="1531966"/>
    <lineage>
        <taxon>Eukaryota</taxon>
        <taxon>Fungi</taxon>
        <taxon>Dikarya</taxon>
        <taxon>Ascomycota</taxon>
        <taxon>Pezizomycotina</taxon>
        <taxon>Sordariomycetes</taxon>
        <taxon>Hypocreomycetidae</taxon>
        <taxon>Hypocreales</taxon>
        <taxon>Clavicipitaceae</taxon>
        <taxon>Clavicipitaceae incertae sedis</taxon>
        <taxon>'Torrubiella' clade</taxon>
    </lineage>
</organism>
<dbReference type="Gene3D" id="3.60.15.10">
    <property type="entry name" value="Ribonuclease Z/Hydroxyacylglutathione hydrolase-like"/>
    <property type="match status" value="1"/>
</dbReference>
<dbReference type="HOGENOM" id="CLU_025636_0_0_1"/>
<evidence type="ECO:0008006" key="4">
    <source>
        <dbReference type="Google" id="ProtNLM"/>
    </source>
</evidence>